<dbReference type="InterPro" id="IPR009081">
    <property type="entry name" value="PP-bd_ACP"/>
</dbReference>
<gene>
    <name evidence="7" type="ORF">SAMN02787144_10611</name>
</gene>
<dbReference type="Gene3D" id="3.40.50.720">
    <property type="entry name" value="NAD(P)-binding Rossmann-like Domain"/>
    <property type="match status" value="1"/>
</dbReference>
<evidence type="ECO:0000256" key="2">
    <source>
        <dbReference type="ARBA" id="ARBA00022553"/>
    </source>
</evidence>
<accession>A0A1K2FD50</accession>
<dbReference type="InterPro" id="IPR050091">
    <property type="entry name" value="PKS_NRPS_Biosynth_Enz"/>
</dbReference>
<dbReference type="InterPro" id="IPR057326">
    <property type="entry name" value="KR_dom"/>
</dbReference>
<dbReference type="PANTHER" id="PTHR43775">
    <property type="entry name" value="FATTY ACID SYNTHASE"/>
    <property type="match status" value="1"/>
</dbReference>
<dbReference type="Gene3D" id="3.40.50.11460">
    <property type="match status" value="1"/>
</dbReference>
<dbReference type="GO" id="GO:0031177">
    <property type="term" value="F:phosphopantetheine binding"/>
    <property type="evidence" value="ECO:0007669"/>
    <property type="project" value="InterPro"/>
</dbReference>
<dbReference type="PROSITE" id="PS50075">
    <property type="entry name" value="CARRIER"/>
    <property type="match status" value="1"/>
</dbReference>
<dbReference type="Pfam" id="PF00550">
    <property type="entry name" value="PP-binding"/>
    <property type="match status" value="1"/>
</dbReference>
<dbReference type="STRING" id="1893.SAMN02787144_10611"/>
<evidence type="ECO:0000256" key="5">
    <source>
        <dbReference type="ARBA" id="ARBA00023268"/>
    </source>
</evidence>
<dbReference type="SMART" id="SM00822">
    <property type="entry name" value="PKS_KR"/>
    <property type="match status" value="1"/>
</dbReference>
<keyword evidence="3" id="KW-0808">Transferase</keyword>
<proteinExistence type="predicted"/>
<dbReference type="GO" id="GO:0004312">
    <property type="term" value="F:fatty acid synthase activity"/>
    <property type="evidence" value="ECO:0007669"/>
    <property type="project" value="TreeGrafter"/>
</dbReference>
<dbReference type="Proteomes" id="UP000181909">
    <property type="component" value="Unassembled WGS sequence"/>
</dbReference>
<evidence type="ECO:0000313" key="7">
    <source>
        <dbReference type="EMBL" id="SFY45124.1"/>
    </source>
</evidence>
<dbReference type="SMART" id="SM00823">
    <property type="entry name" value="PKS_PP"/>
    <property type="match status" value="1"/>
</dbReference>
<dbReference type="RefSeq" id="WP_143166623.1">
    <property type="nucleotide sequence ID" value="NZ_FPJO01000061.1"/>
</dbReference>
<name>A0A1K2FD50_STRAR</name>
<keyword evidence="5" id="KW-0511">Multifunctional enzyme</keyword>
<organism evidence="7 8">
    <name type="scientific">Streptomyces atratus</name>
    <dbReference type="NCBI Taxonomy" id="1893"/>
    <lineage>
        <taxon>Bacteria</taxon>
        <taxon>Bacillati</taxon>
        <taxon>Actinomycetota</taxon>
        <taxon>Actinomycetes</taxon>
        <taxon>Kitasatosporales</taxon>
        <taxon>Streptomycetaceae</taxon>
        <taxon>Streptomyces</taxon>
    </lineage>
</organism>
<dbReference type="InterPro" id="IPR036291">
    <property type="entry name" value="NAD(P)-bd_dom_sf"/>
</dbReference>
<dbReference type="EMBL" id="FPJO01000061">
    <property type="protein sequence ID" value="SFY45124.1"/>
    <property type="molecule type" value="Genomic_DNA"/>
</dbReference>
<dbReference type="GO" id="GO:0006633">
    <property type="term" value="P:fatty acid biosynthetic process"/>
    <property type="evidence" value="ECO:0007669"/>
    <property type="project" value="TreeGrafter"/>
</dbReference>
<evidence type="ECO:0000256" key="3">
    <source>
        <dbReference type="ARBA" id="ARBA00022679"/>
    </source>
</evidence>
<dbReference type="SMART" id="SM01294">
    <property type="entry name" value="PKS_PP_betabranch"/>
    <property type="match status" value="1"/>
</dbReference>
<evidence type="ECO:0000313" key="8">
    <source>
        <dbReference type="Proteomes" id="UP000181909"/>
    </source>
</evidence>
<dbReference type="InterPro" id="IPR006162">
    <property type="entry name" value="Ppantetheine_attach_site"/>
</dbReference>
<dbReference type="Gene3D" id="3.30.70.3290">
    <property type="match status" value="1"/>
</dbReference>
<dbReference type="PANTHER" id="PTHR43775:SF51">
    <property type="entry name" value="INACTIVE PHENOLPHTHIOCEROL SYNTHESIS POLYKETIDE SYNTHASE TYPE I PKS1-RELATED"/>
    <property type="match status" value="1"/>
</dbReference>
<dbReference type="InterPro" id="IPR001227">
    <property type="entry name" value="Ac_transferase_dom_sf"/>
</dbReference>
<dbReference type="InterPro" id="IPR036736">
    <property type="entry name" value="ACP-like_sf"/>
</dbReference>
<evidence type="ECO:0000256" key="1">
    <source>
        <dbReference type="ARBA" id="ARBA00022450"/>
    </source>
</evidence>
<evidence type="ECO:0000256" key="4">
    <source>
        <dbReference type="ARBA" id="ARBA00023194"/>
    </source>
</evidence>
<keyword evidence="1" id="KW-0596">Phosphopantetheine</keyword>
<evidence type="ECO:0000259" key="6">
    <source>
        <dbReference type="PROSITE" id="PS50075"/>
    </source>
</evidence>
<dbReference type="InterPro" id="IPR016035">
    <property type="entry name" value="Acyl_Trfase/lysoPLipase"/>
</dbReference>
<dbReference type="InterPro" id="IPR013968">
    <property type="entry name" value="PKS_KR"/>
</dbReference>
<dbReference type="OrthoDB" id="9778690at2"/>
<feature type="domain" description="Carrier" evidence="6">
    <location>
        <begin position="711"/>
        <end position="786"/>
    </location>
</feature>
<dbReference type="FunFam" id="1.10.1200.10:FF:000007">
    <property type="entry name" value="Probable polyketide synthase pks17"/>
    <property type="match status" value="1"/>
</dbReference>
<dbReference type="Gene3D" id="3.40.366.10">
    <property type="entry name" value="Malonyl-Coenzyme A Acyl Carrier Protein, domain 2"/>
    <property type="match status" value="1"/>
</dbReference>
<dbReference type="Gene3D" id="6.10.140.1830">
    <property type="match status" value="1"/>
</dbReference>
<dbReference type="InterPro" id="IPR020806">
    <property type="entry name" value="PKS_PP-bd"/>
</dbReference>
<dbReference type="CDD" id="cd08952">
    <property type="entry name" value="KR_1_SDR_x"/>
    <property type="match status" value="1"/>
</dbReference>
<keyword evidence="4" id="KW-0045">Antibiotic biosynthesis</keyword>
<dbReference type="Pfam" id="PF18369">
    <property type="entry name" value="PKS_DE"/>
    <property type="match status" value="1"/>
</dbReference>
<dbReference type="SUPFAM" id="SSF47336">
    <property type="entry name" value="ACP-like"/>
    <property type="match status" value="1"/>
</dbReference>
<dbReference type="Pfam" id="PF08659">
    <property type="entry name" value="KR"/>
    <property type="match status" value="1"/>
</dbReference>
<dbReference type="InterPro" id="IPR041618">
    <property type="entry name" value="PKS_DE"/>
</dbReference>
<dbReference type="GO" id="GO:0017000">
    <property type="term" value="P:antibiotic biosynthetic process"/>
    <property type="evidence" value="ECO:0007669"/>
    <property type="project" value="UniProtKB-KW"/>
</dbReference>
<dbReference type="Gene3D" id="1.10.1200.10">
    <property type="entry name" value="ACP-like"/>
    <property type="match status" value="1"/>
</dbReference>
<keyword evidence="2" id="KW-0597">Phosphoprotein</keyword>
<dbReference type="AlphaFoldDB" id="A0A1K2FD50"/>
<sequence>NLTGELAGEELLTADYWVDHVRQAVRFLDGVRHLETQGVTTYLELGPGGVLSAMGQSCAADDDAGFVPALRKNRPEPEALVTALAELHVRGTRIDWTTYYANTGAQHTDLPTYAFQHKHYWPEVSFGSPEGQQSVGSSTDAGAVDAAFWQAVEQEDLTALTETLDLGGDDARVSALGDVLPLLSTWHQESRERSAADSWRYKIVWRPLTELTVPTLTGTWLLVVPAAGADEELVRACADALTGHGAAVELLRPADEPDLAARLRAAAAEQSLGGVLSLLAMDERAHSAHEVLPTGLTEALALVRAMAEAELTAPLWSVTRTAVAVSETDGPARPVQAQMWGLGRVAALEHATFWGGLVDLPETPDAGALDRMASVLAQRTAAAGPPRDGVEDQVAVRASGVFTRRLVPASTSDAKARRQWRPTDTVIVTGGTGAIGAHVARWLAANDAEHIVLTSRSGEKAAGARELKADLELAGTEVTVAACDVADRDSVKALLDGLAADGHHVRTVLHAAGVGLLAPLTECGPEAAAYVANGKVSGARHFDELLDPAGLDAVVYFTSVAGVWGVGDHGVYAAANAYLDALAQQSRARGIPATAVAWGPWAEGGMAAGADGSRGGGALSRHGVLALRPELAMVALQEALDHEDAAVVLADMDWERFAPVFTMSGDRPLIGEIPQVKKVNEQQGAAASEASGSAPALRAKLAELPEAEQDQLVLDLVREHTAGVLGHASAQDIEARRAFQDLGFDSLTAVELRNRLGAATGLKLPATMVFDHPTPVALAALLKAEILPAAAEQTLPVVEELDRLEQALAARDSDDIGRVRVVMRLEALLSKLSQDRRADESTADRDGAVAGLESATNDELFDLIDRDLGLS</sequence>
<reference evidence="7 8" key="1">
    <citation type="submission" date="2016-11" db="EMBL/GenBank/DDBJ databases">
        <authorList>
            <person name="Jaros S."/>
            <person name="Januszkiewicz K."/>
            <person name="Wedrychowicz H."/>
        </authorList>
    </citation>
    <scope>NUCLEOTIDE SEQUENCE [LARGE SCALE GENOMIC DNA]</scope>
    <source>
        <strain evidence="7 8">OK807</strain>
    </source>
</reference>
<dbReference type="SUPFAM" id="SSF51735">
    <property type="entry name" value="NAD(P)-binding Rossmann-fold domains"/>
    <property type="match status" value="2"/>
</dbReference>
<dbReference type="SUPFAM" id="SSF52151">
    <property type="entry name" value="FabD/lysophospholipase-like"/>
    <property type="match status" value="1"/>
</dbReference>
<dbReference type="PROSITE" id="PS00012">
    <property type="entry name" value="PHOSPHOPANTETHEINE"/>
    <property type="match status" value="1"/>
</dbReference>
<feature type="non-terminal residue" evidence="7">
    <location>
        <position position="1"/>
    </location>
</feature>
<protein>
    <submittedName>
        <fullName evidence="7">Phosphopantetheine attachment site</fullName>
    </submittedName>
</protein>